<dbReference type="InterPro" id="IPR016181">
    <property type="entry name" value="Acyl_CoA_acyltransferase"/>
</dbReference>
<organism evidence="2 3">
    <name type="scientific">Enterocloster alcoholdehydrogenati</name>
    <dbReference type="NCBI Taxonomy" id="2547410"/>
    <lineage>
        <taxon>Bacteria</taxon>
        <taxon>Bacillati</taxon>
        <taxon>Bacillota</taxon>
        <taxon>Clostridia</taxon>
        <taxon>Lachnospirales</taxon>
        <taxon>Lachnospiraceae</taxon>
        <taxon>Enterocloster</taxon>
    </lineage>
</organism>
<evidence type="ECO:0000259" key="1">
    <source>
        <dbReference type="PROSITE" id="PS51186"/>
    </source>
</evidence>
<dbReference type="PROSITE" id="PS51186">
    <property type="entry name" value="GNAT"/>
    <property type="match status" value="1"/>
</dbReference>
<dbReference type="PANTHER" id="PTHR43138">
    <property type="entry name" value="ACETYLTRANSFERASE, GNAT FAMILY"/>
    <property type="match status" value="1"/>
</dbReference>
<dbReference type="PANTHER" id="PTHR43138:SF1">
    <property type="entry name" value="N-ACETYLTRANSFERASE ACA1"/>
    <property type="match status" value="1"/>
</dbReference>
<name>A0ABQ0AYG3_9FIRM</name>
<comment type="caution">
    <text evidence="2">The sequence shown here is derived from an EMBL/GenBank/DDBJ whole genome shotgun (WGS) entry which is preliminary data.</text>
</comment>
<dbReference type="EMBL" id="BAABXL010000001">
    <property type="protein sequence ID" value="GAA6269063.1"/>
    <property type="molecule type" value="Genomic_DNA"/>
</dbReference>
<dbReference type="Proteomes" id="UP001600894">
    <property type="component" value="Unassembled WGS sequence"/>
</dbReference>
<dbReference type="CDD" id="cd04301">
    <property type="entry name" value="NAT_SF"/>
    <property type="match status" value="1"/>
</dbReference>
<reference evidence="2 3" key="1">
    <citation type="submission" date="2024-04" db="EMBL/GenBank/DDBJ databases">
        <title>Defined microbial consortia suppress multidrug-resistant proinflammatory Enterobacteriaceae via ecological control.</title>
        <authorList>
            <person name="Furuichi M."/>
            <person name="Kawaguchi T."/>
            <person name="Pust M."/>
            <person name="Yasuma K."/>
            <person name="Plichta D."/>
            <person name="Hasegawa N."/>
            <person name="Ohya T."/>
            <person name="Bhattarai S."/>
            <person name="Sasajima S."/>
            <person name="Aoto Y."/>
            <person name="Tuganbaev T."/>
            <person name="Yaginuma M."/>
            <person name="Ueda M."/>
            <person name="Okahashi N."/>
            <person name="Amafuji K."/>
            <person name="Kiridooshi Y."/>
            <person name="Sugita K."/>
            <person name="Strazar M."/>
            <person name="Skelly A."/>
            <person name="Suda W."/>
            <person name="Hattori M."/>
            <person name="Nakamoto N."/>
            <person name="Caballero S."/>
            <person name="Norman J."/>
            <person name="Olle B."/>
            <person name="Tanoue T."/>
            <person name="Arita M."/>
            <person name="Bucci V."/>
            <person name="Atarashi K."/>
            <person name="Xavier R."/>
            <person name="Honda K."/>
        </authorList>
    </citation>
    <scope>NUCLEOTIDE SEQUENCE [LARGE SCALE GENOMIC DNA]</scope>
    <source>
        <strain evidence="3">f13</strain>
    </source>
</reference>
<evidence type="ECO:0000313" key="2">
    <source>
        <dbReference type="EMBL" id="GAA6269063.1"/>
    </source>
</evidence>
<dbReference type="SUPFAM" id="SSF55729">
    <property type="entry name" value="Acyl-CoA N-acyltransferases (Nat)"/>
    <property type="match status" value="1"/>
</dbReference>
<dbReference type="Gene3D" id="3.40.630.30">
    <property type="match status" value="1"/>
</dbReference>
<gene>
    <name evidence="2" type="ORF">F130042H8_21230</name>
</gene>
<keyword evidence="3" id="KW-1185">Reference proteome</keyword>
<dbReference type="RefSeq" id="WP_390469946.1">
    <property type="nucleotide sequence ID" value="NZ_BAABXL010000001.1"/>
</dbReference>
<protein>
    <submittedName>
        <fullName evidence="2">GNAT family N-acetyltransferase</fullName>
    </submittedName>
</protein>
<proteinExistence type="predicted"/>
<sequence>MGIRFRNYKDCDLECMTSMWNEILEDGMSFPGTELYESSQFQKMLDEQTRVVCMEKDGELVGYYILHPNNIGRCSHIANASYVIKKTMRGKHLGKFLVQNSIEEAERLTFRGLQFNAVVSINKSALIIYEQIGFQKIGIISGGFLLPDGSYSDMYILFMSLTGGKN</sequence>
<evidence type="ECO:0000313" key="3">
    <source>
        <dbReference type="Proteomes" id="UP001600894"/>
    </source>
</evidence>
<dbReference type="InterPro" id="IPR000182">
    <property type="entry name" value="GNAT_dom"/>
</dbReference>
<accession>A0ABQ0AYG3</accession>
<dbReference type="InterPro" id="IPR052742">
    <property type="entry name" value="Mito_N-acetyltransferase"/>
</dbReference>
<feature type="domain" description="N-acetyltransferase" evidence="1">
    <location>
        <begin position="3"/>
        <end position="162"/>
    </location>
</feature>
<dbReference type="Pfam" id="PF00583">
    <property type="entry name" value="Acetyltransf_1"/>
    <property type="match status" value="1"/>
</dbReference>